<dbReference type="PANTHER" id="PTHR30383">
    <property type="entry name" value="THIOESTERASE 1/PROTEASE 1/LYSOPHOSPHOLIPASE L1"/>
    <property type="match status" value="1"/>
</dbReference>
<gene>
    <name evidence="1" type="ordered locus">Acid_6042</name>
</gene>
<proteinExistence type="predicted"/>
<dbReference type="GO" id="GO:0016788">
    <property type="term" value="F:hydrolase activity, acting on ester bonds"/>
    <property type="evidence" value="ECO:0007669"/>
    <property type="project" value="UniProtKB-ARBA"/>
</dbReference>
<dbReference type="KEGG" id="sus:Acid_6042"/>
<name>Q01TP3_SOLUE</name>
<evidence type="ECO:0000313" key="1">
    <source>
        <dbReference type="EMBL" id="ABJ86977.1"/>
    </source>
</evidence>
<protein>
    <recommendedName>
        <fullName evidence="2">SGNH hydrolase-type esterase domain-containing protein</fullName>
    </recommendedName>
</protein>
<organism evidence="1">
    <name type="scientific">Solibacter usitatus (strain Ellin6076)</name>
    <dbReference type="NCBI Taxonomy" id="234267"/>
    <lineage>
        <taxon>Bacteria</taxon>
        <taxon>Pseudomonadati</taxon>
        <taxon>Acidobacteriota</taxon>
        <taxon>Terriglobia</taxon>
        <taxon>Bryobacterales</taxon>
        <taxon>Solibacteraceae</taxon>
        <taxon>Candidatus Solibacter</taxon>
    </lineage>
</organism>
<dbReference type="EMBL" id="CP000473">
    <property type="protein sequence ID" value="ABJ86977.1"/>
    <property type="molecule type" value="Genomic_DNA"/>
</dbReference>
<sequence>MRVVTAMLVALGCFGQGVENRPTRSTRDESNPIWVSPAATFAKPPSSPSAGAVYVFSDALSQGNCAGGGVAMATCQWNGSAWRPVARIGVPANVSNTVVLFGASITGQNTPNWWSNSTVFGLNADGYWNWANAMMGQPFTVVNNGGHSGMGTTGLLGFAVTDVLAFSPGWVVMGDAPINDLKSTTPVFSAATIIANLTSLYNTFNAAGIRTIMLTIPPFAGMGNDPRYFEINHWIKTWGATHPNFCVVDSAAIEIDPVNGGPLPNMTMDGVHLFTLGAFSIGKAIANTLTAMALVPPPAYTIIYNNDPTSLVTNGMQTGMGGTVGRSASGLIASSWTLTGYAGATCVGSKKPRADGMGEIQSVTMTGTSAASYCELKQTISGWSGTDTLQMQAEIMPGSTLGKMITGNLVFHAGSDRVFTTLWQDNPSPVLSVTTPYLLLQTAQQAVWNGTTATDVSVWMYGTSGTIDIGRVEVHKL</sequence>
<reference evidence="1" key="1">
    <citation type="submission" date="2006-10" db="EMBL/GenBank/DDBJ databases">
        <title>Complete sequence of Solibacter usitatus Ellin6076.</title>
        <authorList>
            <consortium name="US DOE Joint Genome Institute"/>
            <person name="Copeland A."/>
            <person name="Lucas S."/>
            <person name="Lapidus A."/>
            <person name="Barry K."/>
            <person name="Detter J.C."/>
            <person name="Glavina del Rio T."/>
            <person name="Hammon N."/>
            <person name="Israni S."/>
            <person name="Dalin E."/>
            <person name="Tice H."/>
            <person name="Pitluck S."/>
            <person name="Thompson L.S."/>
            <person name="Brettin T."/>
            <person name="Bruce D."/>
            <person name="Han C."/>
            <person name="Tapia R."/>
            <person name="Gilna P."/>
            <person name="Schmutz J."/>
            <person name="Larimer F."/>
            <person name="Land M."/>
            <person name="Hauser L."/>
            <person name="Kyrpides N."/>
            <person name="Mikhailova N."/>
            <person name="Janssen P.H."/>
            <person name="Kuske C.R."/>
            <person name="Richardson P."/>
        </authorList>
    </citation>
    <scope>NUCLEOTIDE SEQUENCE</scope>
    <source>
        <strain evidence="1">Ellin6076</strain>
    </source>
</reference>
<dbReference type="AlphaFoldDB" id="Q01TP3"/>
<evidence type="ECO:0008006" key="2">
    <source>
        <dbReference type="Google" id="ProtNLM"/>
    </source>
</evidence>
<dbReference type="InterPro" id="IPR051532">
    <property type="entry name" value="Ester_Hydrolysis_Enzymes"/>
</dbReference>
<dbReference type="InParanoid" id="Q01TP3"/>
<dbReference type="HOGENOM" id="CLU_572238_0_0_0"/>
<dbReference type="eggNOG" id="COG2755">
    <property type="taxonomic scope" value="Bacteria"/>
</dbReference>
<dbReference type="SUPFAM" id="SSF52266">
    <property type="entry name" value="SGNH hydrolase"/>
    <property type="match status" value="1"/>
</dbReference>
<dbReference type="Gene3D" id="3.40.50.1110">
    <property type="entry name" value="SGNH hydrolase"/>
    <property type="match status" value="1"/>
</dbReference>
<accession>Q01TP3</accession>
<dbReference type="InterPro" id="IPR036514">
    <property type="entry name" value="SGNH_hydro_sf"/>
</dbReference>